<protein>
    <submittedName>
        <fullName evidence="4">Uncharacterized protein LOC131800324 isoform X1</fullName>
    </submittedName>
</protein>
<evidence type="ECO:0000313" key="4">
    <source>
        <dbReference type="RefSeq" id="XP_058981571.1"/>
    </source>
</evidence>
<evidence type="ECO:0000256" key="1">
    <source>
        <dbReference type="SAM" id="SignalP"/>
    </source>
</evidence>
<feature type="signal peptide" evidence="1">
    <location>
        <begin position="1"/>
        <end position="23"/>
    </location>
</feature>
<dbReference type="VEuPathDB" id="VectorBase:MDOA010204"/>
<feature type="chain" id="PRO_5044561075" evidence="1">
    <location>
        <begin position="24"/>
        <end position="124"/>
    </location>
</feature>
<dbReference type="OrthoDB" id="8072417at2759"/>
<dbReference type="EnsemblMetazoa" id="MDOA010204-RB">
    <property type="protein sequence ID" value="MDOA010204-PB"/>
    <property type="gene ID" value="MDOA010204"/>
</dbReference>
<dbReference type="Proteomes" id="UP001652621">
    <property type="component" value="Unplaced"/>
</dbReference>
<reference evidence="2" key="1">
    <citation type="submission" date="2020-05" db="UniProtKB">
        <authorList>
            <consortium name="EnsemblMetazoa"/>
        </authorList>
    </citation>
    <scope>IDENTIFICATION</scope>
    <source>
        <strain evidence="2">Aabys</strain>
    </source>
</reference>
<organism evidence="2">
    <name type="scientific">Musca domestica</name>
    <name type="common">House fly</name>
    <dbReference type="NCBI Taxonomy" id="7370"/>
    <lineage>
        <taxon>Eukaryota</taxon>
        <taxon>Metazoa</taxon>
        <taxon>Ecdysozoa</taxon>
        <taxon>Arthropoda</taxon>
        <taxon>Hexapoda</taxon>
        <taxon>Insecta</taxon>
        <taxon>Pterygota</taxon>
        <taxon>Neoptera</taxon>
        <taxon>Endopterygota</taxon>
        <taxon>Diptera</taxon>
        <taxon>Brachycera</taxon>
        <taxon>Muscomorpha</taxon>
        <taxon>Muscoidea</taxon>
        <taxon>Muscidae</taxon>
        <taxon>Musca</taxon>
    </lineage>
</organism>
<dbReference type="VEuPathDB" id="VectorBase:MDOMA2_007333"/>
<evidence type="ECO:0000313" key="3">
    <source>
        <dbReference type="Proteomes" id="UP001652621"/>
    </source>
</evidence>
<dbReference type="AlphaFoldDB" id="A0A1I8N084"/>
<gene>
    <name evidence="2" type="primary">101899131</name>
    <name evidence="4" type="synonym">LOC131800324</name>
</gene>
<reference evidence="4" key="2">
    <citation type="submission" date="2025-05" db="UniProtKB">
        <authorList>
            <consortium name="RefSeq"/>
        </authorList>
    </citation>
    <scope>IDENTIFICATION</scope>
    <source>
        <strain evidence="4">Aabys</strain>
        <tissue evidence="4">Whole body</tissue>
    </source>
</reference>
<dbReference type="RefSeq" id="XP_058981571.1">
    <property type="nucleotide sequence ID" value="XM_059125588.1"/>
</dbReference>
<name>A0A1I8N084_MUSDO</name>
<proteinExistence type="predicted"/>
<evidence type="ECO:0000313" key="2">
    <source>
        <dbReference type="EnsemblMetazoa" id="MDOA010204-PB"/>
    </source>
</evidence>
<keyword evidence="3" id="KW-1185">Reference proteome</keyword>
<sequence>MAGALKYVFVAVAIFCYMQQAEMARLPRNTGAEPALPANIFEAFTKPEFWNSLSKNISDAFTEENLKKYGIRPVTLEDVKEGFAKVQENVQTGFAELQKNVNNLLEQNQPAAAADAKPKKQKTK</sequence>
<accession>A0A1I8N084</accession>
<keyword evidence="1" id="KW-0732">Signal</keyword>